<keyword evidence="8 12" id="KW-0798">TonB box</keyword>
<dbReference type="PANTHER" id="PTHR32552:SF81">
    <property type="entry name" value="TONB-DEPENDENT OUTER MEMBRANE RECEPTOR"/>
    <property type="match status" value="1"/>
</dbReference>
<keyword evidence="4" id="KW-0410">Iron transport</keyword>
<dbReference type="EMBL" id="FNVS01000023">
    <property type="protein sequence ID" value="SEG24155.1"/>
    <property type="molecule type" value="Genomic_DNA"/>
</dbReference>
<evidence type="ECO:0000256" key="2">
    <source>
        <dbReference type="ARBA" id="ARBA00022448"/>
    </source>
</evidence>
<dbReference type="InterPro" id="IPR039426">
    <property type="entry name" value="TonB-dep_rcpt-like"/>
</dbReference>
<dbReference type="Pfam" id="PF13715">
    <property type="entry name" value="CarbopepD_reg_2"/>
    <property type="match status" value="1"/>
</dbReference>
<evidence type="ECO:0000256" key="7">
    <source>
        <dbReference type="ARBA" id="ARBA00023065"/>
    </source>
</evidence>
<evidence type="ECO:0000313" key="18">
    <source>
        <dbReference type="Proteomes" id="UP000236725"/>
    </source>
</evidence>
<protein>
    <submittedName>
        <fullName evidence="17">TonB-linked outer membrane protein, SusC/RagA family</fullName>
    </submittedName>
</protein>
<keyword evidence="18" id="KW-1185">Reference proteome</keyword>
<feature type="domain" description="TonB-dependent receptor-like beta-barrel" evidence="14">
    <location>
        <begin position="515"/>
        <end position="1089"/>
    </location>
</feature>
<evidence type="ECO:0000256" key="10">
    <source>
        <dbReference type="ARBA" id="ARBA00023237"/>
    </source>
</evidence>
<dbReference type="InterPro" id="IPR023996">
    <property type="entry name" value="TonB-dep_OMP_SusC/RagA"/>
</dbReference>
<comment type="similarity">
    <text evidence="11 12">Belongs to the TonB-dependent receptor family.</text>
</comment>
<keyword evidence="13" id="KW-0732">Signal</keyword>
<evidence type="ECO:0000256" key="4">
    <source>
        <dbReference type="ARBA" id="ARBA00022496"/>
    </source>
</evidence>
<dbReference type="GO" id="GO:0009279">
    <property type="term" value="C:cell outer membrane"/>
    <property type="evidence" value="ECO:0007669"/>
    <property type="project" value="UniProtKB-SubCell"/>
</dbReference>
<comment type="caution">
    <text evidence="17">The sequence shown here is derived from an EMBL/GenBank/DDBJ whole genome shotgun (WGS) entry which is preliminary data.</text>
</comment>
<name>A0A8G2F2J6_9BACT</name>
<dbReference type="Gene3D" id="2.60.40.1120">
    <property type="entry name" value="Carboxypeptidase-like, regulatory domain"/>
    <property type="match status" value="1"/>
</dbReference>
<dbReference type="Proteomes" id="UP000236725">
    <property type="component" value="Unassembled WGS sequence"/>
</dbReference>
<feature type="chain" id="PRO_5034848459" evidence="13">
    <location>
        <begin position="26"/>
        <end position="1131"/>
    </location>
</feature>
<comment type="subcellular location">
    <subcellularLocation>
        <location evidence="1 11">Cell outer membrane</location>
        <topology evidence="1 11">Multi-pass membrane protein</topology>
    </subcellularLocation>
</comment>
<feature type="signal peptide" evidence="13">
    <location>
        <begin position="1"/>
        <end position="25"/>
    </location>
</feature>
<evidence type="ECO:0000313" key="17">
    <source>
        <dbReference type="EMBL" id="SEG24155.1"/>
    </source>
</evidence>
<keyword evidence="3 11" id="KW-1134">Transmembrane beta strand</keyword>
<evidence type="ECO:0000256" key="1">
    <source>
        <dbReference type="ARBA" id="ARBA00004571"/>
    </source>
</evidence>
<dbReference type="InterPro" id="IPR000531">
    <property type="entry name" value="Beta-barrel_TonB"/>
</dbReference>
<evidence type="ECO:0000256" key="13">
    <source>
        <dbReference type="SAM" id="SignalP"/>
    </source>
</evidence>
<dbReference type="InterPro" id="IPR011662">
    <property type="entry name" value="Secretin/TonB_short_N"/>
</dbReference>
<evidence type="ECO:0000256" key="6">
    <source>
        <dbReference type="ARBA" id="ARBA00023004"/>
    </source>
</evidence>
<dbReference type="FunFam" id="2.170.130.10:FF:000009">
    <property type="entry name" value="SusC/RagA family TonB-linked outer membrane protein"/>
    <property type="match status" value="1"/>
</dbReference>
<keyword evidence="5 11" id="KW-0812">Transmembrane</keyword>
<dbReference type="Gene3D" id="3.55.50.30">
    <property type="match status" value="1"/>
</dbReference>
<proteinExistence type="inferred from homology"/>
<gene>
    <name evidence="17" type="ORF">SAMN05444001_12314</name>
</gene>
<keyword evidence="6" id="KW-0408">Iron</keyword>
<dbReference type="RefSeq" id="WP_200817984.1">
    <property type="nucleotide sequence ID" value="NZ_FNVS01000023.1"/>
</dbReference>
<evidence type="ECO:0000256" key="9">
    <source>
        <dbReference type="ARBA" id="ARBA00023136"/>
    </source>
</evidence>
<dbReference type="GO" id="GO:0006826">
    <property type="term" value="P:iron ion transport"/>
    <property type="evidence" value="ECO:0007669"/>
    <property type="project" value="UniProtKB-KW"/>
</dbReference>
<dbReference type="PANTHER" id="PTHR32552">
    <property type="entry name" value="FERRICHROME IRON RECEPTOR-RELATED"/>
    <property type="match status" value="1"/>
</dbReference>
<evidence type="ECO:0000256" key="12">
    <source>
        <dbReference type="RuleBase" id="RU003357"/>
    </source>
</evidence>
<dbReference type="Pfam" id="PF07660">
    <property type="entry name" value="STN"/>
    <property type="match status" value="1"/>
</dbReference>
<dbReference type="InterPro" id="IPR012910">
    <property type="entry name" value="Plug_dom"/>
</dbReference>
<dbReference type="SUPFAM" id="SSF56935">
    <property type="entry name" value="Porins"/>
    <property type="match status" value="1"/>
</dbReference>
<dbReference type="PROSITE" id="PS52016">
    <property type="entry name" value="TONB_DEPENDENT_REC_3"/>
    <property type="match status" value="1"/>
</dbReference>
<evidence type="ECO:0000256" key="8">
    <source>
        <dbReference type="ARBA" id="ARBA00023077"/>
    </source>
</evidence>
<dbReference type="Pfam" id="PF00593">
    <property type="entry name" value="TonB_dep_Rec_b-barrel"/>
    <property type="match status" value="1"/>
</dbReference>
<reference evidence="17 18" key="1">
    <citation type="submission" date="2016-10" db="EMBL/GenBank/DDBJ databases">
        <authorList>
            <person name="Varghese N."/>
            <person name="Submissions S."/>
        </authorList>
    </citation>
    <scope>NUCLEOTIDE SEQUENCE [LARGE SCALE GENOMIC DNA]</scope>
    <source>
        <strain evidence="17 18">DSM 29073</strain>
    </source>
</reference>
<keyword evidence="9 11" id="KW-0472">Membrane</keyword>
<dbReference type="Pfam" id="PF07715">
    <property type="entry name" value="Plug"/>
    <property type="match status" value="1"/>
</dbReference>
<feature type="domain" description="TonB-dependent receptor plug" evidence="16">
    <location>
        <begin position="195"/>
        <end position="301"/>
    </location>
</feature>
<dbReference type="Gene3D" id="2.170.130.10">
    <property type="entry name" value="TonB-dependent receptor, plug domain"/>
    <property type="match status" value="1"/>
</dbReference>
<evidence type="ECO:0000256" key="5">
    <source>
        <dbReference type="ARBA" id="ARBA00022692"/>
    </source>
</evidence>
<keyword evidence="7" id="KW-0406">Ion transport</keyword>
<dbReference type="NCBIfam" id="TIGR04057">
    <property type="entry name" value="SusC_RagA_signa"/>
    <property type="match status" value="1"/>
</dbReference>
<evidence type="ECO:0000259" key="16">
    <source>
        <dbReference type="Pfam" id="PF07715"/>
    </source>
</evidence>
<dbReference type="AlphaFoldDB" id="A0A8G2F2J6"/>
<evidence type="ECO:0000256" key="3">
    <source>
        <dbReference type="ARBA" id="ARBA00022452"/>
    </source>
</evidence>
<evidence type="ECO:0000259" key="15">
    <source>
        <dbReference type="Pfam" id="PF07660"/>
    </source>
</evidence>
<dbReference type="NCBIfam" id="TIGR04056">
    <property type="entry name" value="OMP_RagA_SusC"/>
    <property type="match status" value="1"/>
</dbReference>
<keyword evidence="10 11" id="KW-0998">Cell outer membrane</keyword>
<accession>A0A8G2F2J6</accession>
<dbReference type="Gene3D" id="2.40.170.20">
    <property type="entry name" value="TonB-dependent receptor, beta-barrel domain"/>
    <property type="match status" value="1"/>
</dbReference>
<feature type="domain" description="Secretin/TonB short N-terminal" evidence="15">
    <location>
        <begin position="50"/>
        <end position="100"/>
    </location>
</feature>
<dbReference type="InterPro" id="IPR023997">
    <property type="entry name" value="TonB-dep_OMP_SusC/RagA_CS"/>
</dbReference>
<dbReference type="InterPro" id="IPR008969">
    <property type="entry name" value="CarboxyPept-like_regulatory"/>
</dbReference>
<evidence type="ECO:0000256" key="11">
    <source>
        <dbReference type="PROSITE-ProRule" id="PRU01360"/>
    </source>
</evidence>
<dbReference type="InterPro" id="IPR037066">
    <property type="entry name" value="Plug_dom_sf"/>
</dbReference>
<keyword evidence="2 11" id="KW-0813">Transport</keyword>
<dbReference type="InterPro" id="IPR036942">
    <property type="entry name" value="Beta-barrel_TonB_sf"/>
</dbReference>
<dbReference type="SUPFAM" id="SSF49464">
    <property type="entry name" value="Carboxypeptidase regulatory domain-like"/>
    <property type="match status" value="1"/>
</dbReference>
<organism evidence="17 18">
    <name type="scientific">Parabacteroides chinchillae</name>
    <dbReference type="NCBI Taxonomy" id="871327"/>
    <lineage>
        <taxon>Bacteria</taxon>
        <taxon>Pseudomonadati</taxon>
        <taxon>Bacteroidota</taxon>
        <taxon>Bacteroidia</taxon>
        <taxon>Bacteroidales</taxon>
        <taxon>Tannerellaceae</taxon>
        <taxon>Parabacteroides</taxon>
    </lineage>
</organism>
<evidence type="ECO:0000259" key="14">
    <source>
        <dbReference type="Pfam" id="PF00593"/>
    </source>
</evidence>
<sequence length="1131" mass="125389">MFKSRRILFIVCILTWISAVSFAQAVTVDLSFRNATLKTVISEIEKQTDYTFMYHNDIDREQSVSVQVKKEKLGTVLNKIFSPMGIIYEITNKQIILKKKPANTSKKLTGIIRDDQGIPVIGANVVEKGTTNGTITDINGEFVLDMPESGIIQVSYIGYNTQDVKIGTDNTVDVRLTEDTQKLEEVVVVGYGSMKKRDLTGAVSQLKGDDIADLPLRSASDALQGKAAGVTITSTSGSPGSMGTVRIRGVGTINNNDPLYVVDGLPQTGIGWLNPRDIESMEVLKDASAQAIYGARAANGVILITTKKGTAGTTYKTTLEFDMLVGFQNAEKTYDMLDAEGFMKYKNMAYEASNKPLLDDFSTPEKREAILAFLENNGGRAGTNWWNEIENPNAISQTYNLSLSGGIDKMRYRSSFGYMKQDGIVKATDYERLTGRVNLDSDVFKWLKVSSNTNVIYEMRRNTRENDAYSSTVFSALTADPITPAYRNNLTGIPDFLESRIMDGYEPTNPFSQYAGILYSNKPNPLAQTDRLGQNVWKGLQLKANVSAEIKLFRFLSFKSSIGLDLSRTASDSFSPKYYLNATDQVSDATVGRNIGQTDYWVFDNYFSYNDKFGKHTVSAMAGMSAEKNRYETTVTSKQGLVNNDKSQQILNAATKNPTSSGAITISSLNSYFGRLFYSYADKYMLTANIRWDGSSNFAAGNKWGVFPSVSGGWYFSEESFIKEAIGDWFSQGKLRVAWGEIGNQDVTSGAYLTKFANSSYYMVGEPLNPWLSGGRSNVGNPDLRWETTRQLDFGLDLAFFNNALKVNIDYFDRETSDMLVQVPIPASVGLPNTPWSNAGSVSNKGFEFVVDYQGHIGREFNYNVNGNISTYKNKVISLGGGTNIPGKTHLGNQVNTMIEPGKPIGYFYGYKMDGVFQTQQEIDNYRGGPDNTVIMPKAEPGDLKFLDLNNDGKLGEEDRTMIGNPHPDFTFGLTLGADYKGFDFSVFFQGSVGNDILNILKYDIYSGTGWYNAPKDIFDKFWSGPGSTNENFAISANSRDNLTMSEWFIEDGSYVRLKNLTVGYTIPESLTKKITIKNLRVFVAAQNLFTITGYSGLDPELGNTNPQFMGIDMGWYPQARSFMFGLSMKL</sequence>